<keyword evidence="3" id="KW-1185">Reference proteome</keyword>
<accession>A0A448WI44</accession>
<feature type="region of interest" description="Disordered" evidence="1">
    <location>
        <begin position="183"/>
        <end position="217"/>
    </location>
</feature>
<evidence type="ECO:0000256" key="1">
    <source>
        <dbReference type="SAM" id="MobiDB-lite"/>
    </source>
</evidence>
<protein>
    <submittedName>
        <fullName evidence="2">Uncharacterized protein</fullName>
    </submittedName>
</protein>
<evidence type="ECO:0000313" key="3">
    <source>
        <dbReference type="Proteomes" id="UP000784294"/>
    </source>
</evidence>
<dbReference type="AlphaFoldDB" id="A0A448WI44"/>
<name>A0A448WI44_9PLAT</name>
<organism evidence="2 3">
    <name type="scientific">Protopolystoma xenopodis</name>
    <dbReference type="NCBI Taxonomy" id="117903"/>
    <lineage>
        <taxon>Eukaryota</taxon>
        <taxon>Metazoa</taxon>
        <taxon>Spiralia</taxon>
        <taxon>Lophotrochozoa</taxon>
        <taxon>Platyhelminthes</taxon>
        <taxon>Monogenea</taxon>
        <taxon>Polyopisthocotylea</taxon>
        <taxon>Polystomatidea</taxon>
        <taxon>Polystomatidae</taxon>
        <taxon>Protopolystoma</taxon>
    </lineage>
</organism>
<sequence>MVMNRWKDGDYGRSSRGAEEKRWICPPSSELARKIWPMQGKWNIRTILMEMTIFSIILHTQHEQVNKMECSGVYSINCKDCNQNYTEEMERTFSTRINEHQRRCGKMDTEGSEIADQIPFTGHTTDPSVTERRVSYEEYTRKRKIIEAVDIFFQRNLMNRRLEVRSVSDNFAYCLSRLEDSAKTSKGRHLDPGHLFNNRKRHHQGADHKGQREFNKR</sequence>
<gene>
    <name evidence="2" type="ORF">PXEA_LOCUS5787</name>
</gene>
<dbReference type="EMBL" id="CAAALY010014521">
    <property type="protein sequence ID" value="VEL12347.1"/>
    <property type="molecule type" value="Genomic_DNA"/>
</dbReference>
<comment type="caution">
    <text evidence="2">The sequence shown here is derived from an EMBL/GenBank/DDBJ whole genome shotgun (WGS) entry which is preliminary data.</text>
</comment>
<dbReference type="OrthoDB" id="6119749at2759"/>
<dbReference type="Proteomes" id="UP000784294">
    <property type="component" value="Unassembled WGS sequence"/>
</dbReference>
<reference evidence="2" key="1">
    <citation type="submission" date="2018-11" db="EMBL/GenBank/DDBJ databases">
        <authorList>
            <consortium name="Pathogen Informatics"/>
        </authorList>
    </citation>
    <scope>NUCLEOTIDE SEQUENCE</scope>
</reference>
<feature type="compositionally biased region" description="Basic and acidic residues" evidence="1">
    <location>
        <begin position="204"/>
        <end position="217"/>
    </location>
</feature>
<proteinExistence type="predicted"/>
<feature type="compositionally biased region" description="Basic and acidic residues" evidence="1">
    <location>
        <begin position="183"/>
        <end position="192"/>
    </location>
</feature>
<evidence type="ECO:0000313" key="2">
    <source>
        <dbReference type="EMBL" id="VEL12347.1"/>
    </source>
</evidence>